<reference evidence="3" key="1">
    <citation type="submission" date="2017-08" db="EMBL/GenBank/DDBJ databases">
        <authorList>
            <person name="Polle J.E."/>
            <person name="Barry K."/>
            <person name="Cushman J."/>
            <person name="Schmutz J."/>
            <person name="Tran D."/>
            <person name="Hathwaick L.T."/>
            <person name="Yim W.C."/>
            <person name="Jenkins J."/>
            <person name="Mckie-Krisberg Z.M."/>
            <person name="Prochnik S."/>
            <person name="Lindquist E."/>
            <person name="Dockter R.B."/>
            <person name="Adam C."/>
            <person name="Molina H."/>
            <person name="Bunkerborg J."/>
            <person name="Jin E."/>
            <person name="Buchheim M."/>
            <person name="Magnuson J."/>
        </authorList>
    </citation>
    <scope>NUCLEOTIDE SEQUENCE</scope>
    <source>
        <strain evidence="3">CCAP 19/18</strain>
    </source>
</reference>
<evidence type="ECO:0000256" key="1">
    <source>
        <dbReference type="SAM" id="MobiDB-lite"/>
    </source>
</evidence>
<keyword evidence="4" id="KW-1185">Reference proteome</keyword>
<feature type="chain" id="PRO_5046892211" description="Encoded protein" evidence="2">
    <location>
        <begin position="22"/>
        <end position="276"/>
    </location>
</feature>
<accession>A0ABQ7GU16</accession>
<gene>
    <name evidence="3" type="ORF">DUNSADRAFT_3419</name>
</gene>
<evidence type="ECO:0000313" key="3">
    <source>
        <dbReference type="EMBL" id="KAF5838110.1"/>
    </source>
</evidence>
<dbReference type="EMBL" id="MU069591">
    <property type="protein sequence ID" value="KAF5838110.1"/>
    <property type="molecule type" value="Genomic_DNA"/>
</dbReference>
<protein>
    <recommendedName>
        <fullName evidence="5">Encoded protein</fullName>
    </recommendedName>
</protein>
<organism evidence="3 4">
    <name type="scientific">Dunaliella salina</name>
    <name type="common">Green alga</name>
    <name type="synonym">Protococcus salinus</name>
    <dbReference type="NCBI Taxonomy" id="3046"/>
    <lineage>
        <taxon>Eukaryota</taxon>
        <taxon>Viridiplantae</taxon>
        <taxon>Chlorophyta</taxon>
        <taxon>core chlorophytes</taxon>
        <taxon>Chlorophyceae</taxon>
        <taxon>CS clade</taxon>
        <taxon>Chlamydomonadales</taxon>
        <taxon>Dunaliellaceae</taxon>
        <taxon>Dunaliella</taxon>
    </lineage>
</organism>
<dbReference type="Proteomes" id="UP000815325">
    <property type="component" value="Unassembled WGS sequence"/>
</dbReference>
<feature type="signal peptide" evidence="2">
    <location>
        <begin position="1"/>
        <end position="21"/>
    </location>
</feature>
<proteinExistence type="predicted"/>
<feature type="region of interest" description="Disordered" evidence="1">
    <location>
        <begin position="110"/>
        <end position="134"/>
    </location>
</feature>
<keyword evidence="2" id="KW-0732">Signal</keyword>
<name>A0ABQ7GU16_DUNSA</name>
<evidence type="ECO:0000256" key="2">
    <source>
        <dbReference type="SAM" id="SignalP"/>
    </source>
</evidence>
<sequence>MHPVLLLLLLLLPYMSCPKLGDTHKCNLIQNHVPQELWRAQKSFADSLTMVDHPLHCRPMALIAADGDNSVSSSQSRARTSWMEEKERKKRWIADNTCHKGDTLTIWHVDPAPVTPASRPPSPERTKQRRAHGQGLASLPIALNQVLRVRGLRDVKFQPIYSADGRRKQPDPQATVDLGIEDWHDPTEEVACQVCRKAAGTSPFTVPTGQGGVRLVCVLNYNRLGFIAEVILLCISFEKVDTLCFLCLWSRWLWSRWLEYCQRACEYGQPGNKQAP</sequence>
<comment type="caution">
    <text evidence="3">The sequence shown here is derived from an EMBL/GenBank/DDBJ whole genome shotgun (WGS) entry which is preliminary data.</text>
</comment>
<evidence type="ECO:0000313" key="4">
    <source>
        <dbReference type="Proteomes" id="UP000815325"/>
    </source>
</evidence>
<evidence type="ECO:0008006" key="5">
    <source>
        <dbReference type="Google" id="ProtNLM"/>
    </source>
</evidence>